<feature type="domain" description="Aerobactin siderophore biosynthesis IucA/IucC-like C-terminal" evidence="1">
    <location>
        <begin position="68"/>
        <end position="221"/>
    </location>
</feature>
<dbReference type="AlphaFoldDB" id="A0A4R2IMS0"/>
<reference evidence="2 3" key="1">
    <citation type="submission" date="2019-03" db="EMBL/GenBank/DDBJ databases">
        <title>Genomic Encyclopedia of Type Strains, Phase IV (KMG-IV): sequencing the most valuable type-strain genomes for metagenomic binning, comparative biology and taxonomic classification.</title>
        <authorList>
            <person name="Goeker M."/>
        </authorList>
    </citation>
    <scope>NUCLEOTIDE SEQUENCE [LARGE SCALE GENOMIC DNA]</scope>
    <source>
        <strain evidence="2 3">DSM 45934</strain>
    </source>
</reference>
<evidence type="ECO:0000313" key="3">
    <source>
        <dbReference type="Proteomes" id="UP000295680"/>
    </source>
</evidence>
<dbReference type="RefSeq" id="WP_132125926.1">
    <property type="nucleotide sequence ID" value="NZ_SLWS01000019.1"/>
</dbReference>
<accession>A0A4R2IMS0</accession>
<keyword evidence="3" id="KW-1185">Reference proteome</keyword>
<comment type="caution">
    <text evidence="2">The sequence shown here is derived from an EMBL/GenBank/DDBJ whole genome shotgun (WGS) entry which is preliminary data.</text>
</comment>
<dbReference type="GO" id="GO:0003824">
    <property type="term" value="F:catalytic activity"/>
    <property type="evidence" value="ECO:0007669"/>
    <property type="project" value="UniProtKB-ARBA"/>
</dbReference>
<sequence>MTWRWQLARQLDAMGPMTRGRYLPDPDLAPEPVPGERFLDSGFLCEAIARAQPTSQDADPRIGVSRMSRQYCAALTCVALVGLANGVGVDLSPGRVSVVFRDHLPSRIALRRGYRARHVLRCSDRPTRFPVTGPAVATVEQLREHVWTSLYARNLAPMFAAAVSLVNVPDRLLWTNAAEWVGVVMDAAIEYLPPALARPVVTECHALLDARTLPGLAGNPMRGLVEWFAFDDKEPKQGIQTRHLCCLAYLHSDRAGRLCSNCPLLPLPDRAALVRERRGFGMVHPREPADAAIETGLRPTSSP</sequence>
<gene>
    <name evidence="2" type="ORF">EV192_11950</name>
</gene>
<dbReference type="Pfam" id="PF06276">
    <property type="entry name" value="FhuF"/>
    <property type="match status" value="1"/>
</dbReference>
<dbReference type="Proteomes" id="UP000295680">
    <property type="component" value="Unassembled WGS sequence"/>
</dbReference>
<dbReference type="InterPro" id="IPR022770">
    <property type="entry name" value="IucA/IucC-like_C"/>
</dbReference>
<evidence type="ECO:0000313" key="2">
    <source>
        <dbReference type="EMBL" id="TCO46471.1"/>
    </source>
</evidence>
<dbReference type="OrthoDB" id="8993954at2"/>
<evidence type="ECO:0000259" key="1">
    <source>
        <dbReference type="Pfam" id="PF06276"/>
    </source>
</evidence>
<protein>
    <submittedName>
        <fullName evidence="2">Ferric iron reductase FhuF-like transporter</fullName>
    </submittedName>
</protein>
<dbReference type="EMBL" id="SLWS01000019">
    <property type="protein sequence ID" value="TCO46471.1"/>
    <property type="molecule type" value="Genomic_DNA"/>
</dbReference>
<organism evidence="2 3">
    <name type="scientific">Actinocrispum wychmicini</name>
    <dbReference type="NCBI Taxonomy" id="1213861"/>
    <lineage>
        <taxon>Bacteria</taxon>
        <taxon>Bacillati</taxon>
        <taxon>Actinomycetota</taxon>
        <taxon>Actinomycetes</taxon>
        <taxon>Pseudonocardiales</taxon>
        <taxon>Pseudonocardiaceae</taxon>
        <taxon>Actinocrispum</taxon>
    </lineage>
</organism>
<name>A0A4R2IMS0_9PSEU</name>
<proteinExistence type="predicted"/>